<feature type="domain" description="Core-binding (CB)" evidence="6">
    <location>
        <begin position="101"/>
        <end position="183"/>
    </location>
</feature>
<feature type="domain" description="Tyr recombinase" evidence="5">
    <location>
        <begin position="200"/>
        <end position="239"/>
    </location>
</feature>
<sequence length="239" mass="28898">MKFRQHIALKHLLIDNKKYIGLQFYSNKALDILVKQLKNVNWSDEFNMYRVPNNKNQLDEIYNTFRGVAWVDSKYFFSHTRSKALNEVFDVDWYRQRARPSNYRLCPEVYLQKLELKKYSNNTVRLYVKLFEEFINHFFDKDIDHINEVDIRDYLQLLIKSKRSNSYINQSINSIKFYYEVVMGMPNRLYRIDRPRKKKKLPVVLSKDQIKLLIDSTNNIKHKCIVSLLYSSGLRRGEY</sequence>
<dbReference type="Pfam" id="PF13495">
    <property type="entry name" value="Phage_int_SAM_4"/>
    <property type="match status" value="1"/>
</dbReference>
<evidence type="ECO:0000259" key="6">
    <source>
        <dbReference type="PROSITE" id="PS51900"/>
    </source>
</evidence>
<dbReference type="Gene3D" id="1.10.150.130">
    <property type="match status" value="1"/>
</dbReference>
<dbReference type="PROSITE" id="PS51898">
    <property type="entry name" value="TYR_RECOMBINASE"/>
    <property type="match status" value="1"/>
</dbReference>
<comment type="caution">
    <text evidence="7">The sequence shown here is derived from an EMBL/GenBank/DDBJ whole genome shotgun (WGS) entry which is preliminary data.</text>
</comment>
<name>A0ABW0C545_9FLAO</name>
<dbReference type="InterPro" id="IPR013762">
    <property type="entry name" value="Integrase-like_cat_sf"/>
</dbReference>
<dbReference type="InterPro" id="IPR044068">
    <property type="entry name" value="CB"/>
</dbReference>
<keyword evidence="2 4" id="KW-0238">DNA-binding</keyword>
<dbReference type="PROSITE" id="PS51900">
    <property type="entry name" value="CB"/>
    <property type="match status" value="1"/>
</dbReference>
<dbReference type="InterPro" id="IPR010998">
    <property type="entry name" value="Integrase_recombinase_N"/>
</dbReference>
<evidence type="ECO:0000256" key="4">
    <source>
        <dbReference type="PROSITE-ProRule" id="PRU01248"/>
    </source>
</evidence>
<evidence type="ECO:0000256" key="1">
    <source>
        <dbReference type="ARBA" id="ARBA00022908"/>
    </source>
</evidence>
<dbReference type="InterPro" id="IPR002104">
    <property type="entry name" value="Integrase_catalytic"/>
</dbReference>
<keyword evidence="8" id="KW-1185">Reference proteome</keyword>
<keyword evidence="1" id="KW-0229">DNA integration</keyword>
<dbReference type="SUPFAM" id="SSF56349">
    <property type="entry name" value="DNA breaking-rejoining enzymes"/>
    <property type="match status" value="1"/>
</dbReference>
<evidence type="ECO:0000313" key="7">
    <source>
        <dbReference type="EMBL" id="MFC5194760.1"/>
    </source>
</evidence>
<dbReference type="InterPro" id="IPR004107">
    <property type="entry name" value="Integrase_SAM-like_N"/>
</dbReference>
<accession>A0ABW0C545</accession>
<dbReference type="RefSeq" id="WP_376859125.1">
    <property type="nucleotide sequence ID" value="NZ_JBHSLA010000002.1"/>
</dbReference>
<dbReference type="Gene3D" id="1.10.443.10">
    <property type="entry name" value="Intergrase catalytic core"/>
    <property type="match status" value="1"/>
</dbReference>
<proteinExistence type="predicted"/>
<dbReference type="EMBL" id="JBHSLA010000002">
    <property type="protein sequence ID" value="MFC5194760.1"/>
    <property type="molecule type" value="Genomic_DNA"/>
</dbReference>
<organism evidence="7 8">
    <name type="scientific">Bizionia hallyeonensis</name>
    <dbReference type="NCBI Taxonomy" id="1123757"/>
    <lineage>
        <taxon>Bacteria</taxon>
        <taxon>Pseudomonadati</taxon>
        <taxon>Bacteroidota</taxon>
        <taxon>Flavobacteriia</taxon>
        <taxon>Flavobacteriales</taxon>
        <taxon>Flavobacteriaceae</taxon>
        <taxon>Bizionia</taxon>
    </lineage>
</organism>
<evidence type="ECO:0000313" key="8">
    <source>
        <dbReference type="Proteomes" id="UP001596162"/>
    </source>
</evidence>
<protein>
    <submittedName>
        <fullName evidence="7">Tyrosine-type recombinase/integrase</fullName>
    </submittedName>
</protein>
<evidence type="ECO:0000256" key="2">
    <source>
        <dbReference type="ARBA" id="ARBA00023125"/>
    </source>
</evidence>
<gene>
    <name evidence="7" type="ORF">ACFPH8_05415</name>
</gene>
<dbReference type="Proteomes" id="UP001596162">
    <property type="component" value="Unassembled WGS sequence"/>
</dbReference>
<evidence type="ECO:0000256" key="3">
    <source>
        <dbReference type="ARBA" id="ARBA00023172"/>
    </source>
</evidence>
<dbReference type="InterPro" id="IPR011010">
    <property type="entry name" value="DNA_brk_join_enz"/>
</dbReference>
<evidence type="ECO:0000259" key="5">
    <source>
        <dbReference type="PROSITE" id="PS51898"/>
    </source>
</evidence>
<reference evidence="8" key="1">
    <citation type="journal article" date="2019" name="Int. J. Syst. Evol. Microbiol.">
        <title>The Global Catalogue of Microorganisms (GCM) 10K type strain sequencing project: providing services to taxonomists for standard genome sequencing and annotation.</title>
        <authorList>
            <consortium name="The Broad Institute Genomics Platform"/>
            <consortium name="The Broad Institute Genome Sequencing Center for Infectious Disease"/>
            <person name="Wu L."/>
            <person name="Ma J."/>
        </authorList>
    </citation>
    <scope>NUCLEOTIDE SEQUENCE [LARGE SCALE GENOMIC DNA]</scope>
    <source>
        <strain evidence="8">JCM 17978</strain>
    </source>
</reference>
<keyword evidence="3" id="KW-0233">DNA recombination</keyword>